<evidence type="ECO:0000313" key="2">
    <source>
        <dbReference type="Proteomes" id="UP000094070"/>
    </source>
</evidence>
<dbReference type="PIRSF" id="PIRSF010372">
    <property type="entry name" value="PaiB"/>
    <property type="match status" value="1"/>
</dbReference>
<dbReference type="Gene3D" id="2.30.110.10">
    <property type="entry name" value="Electron Transport, Fmn-binding Protein, Chain A"/>
    <property type="match status" value="1"/>
</dbReference>
<accession>A0A1E5E5W8</accession>
<reference evidence="1 2" key="1">
    <citation type="journal article" date="2012" name="Science">
        <title>Ecological populations of bacteria act as socially cohesive units of antibiotic production and resistance.</title>
        <authorList>
            <person name="Cordero O.X."/>
            <person name="Wildschutte H."/>
            <person name="Kirkup B."/>
            <person name="Proehl S."/>
            <person name="Ngo L."/>
            <person name="Hussain F."/>
            <person name="Le Roux F."/>
            <person name="Mincer T."/>
            <person name="Polz M.F."/>
        </authorList>
    </citation>
    <scope>NUCLEOTIDE SEQUENCE [LARGE SCALE GENOMIC DNA]</scope>
    <source>
        <strain evidence="1 2">1S-45</strain>
    </source>
</reference>
<dbReference type="PANTHER" id="PTHR35802:SF1">
    <property type="entry name" value="PROTEASE SYNTHASE AND SPORULATION PROTEIN PAI 2"/>
    <property type="match status" value="1"/>
</dbReference>
<dbReference type="AlphaFoldDB" id="A0A1E5E5W8"/>
<gene>
    <name evidence="1" type="ORF">A1QC_04700</name>
</gene>
<dbReference type="RefSeq" id="WP_017024606.1">
    <property type="nucleotide sequence ID" value="NZ_AJYK02000012.1"/>
</dbReference>
<dbReference type="SUPFAM" id="SSF50475">
    <property type="entry name" value="FMN-binding split barrel"/>
    <property type="match status" value="1"/>
</dbReference>
<comment type="caution">
    <text evidence="1">The sequence shown here is derived from an EMBL/GenBank/DDBJ whole genome shotgun (WGS) entry which is preliminary data.</text>
</comment>
<dbReference type="Pfam" id="PF04299">
    <property type="entry name" value="FMN_bind_2"/>
    <property type="match status" value="1"/>
</dbReference>
<keyword evidence="2" id="KW-1185">Reference proteome</keyword>
<dbReference type="OrthoDB" id="9794948at2"/>
<dbReference type="PANTHER" id="PTHR35802">
    <property type="entry name" value="PROTEASE SYNTHASE AND SPORULATION PROTEIN PAI 2"/>
    <property type="match status" value="1"/>
</dbReference>
<dbReference type="InterPro" id="IPR012349">
    <property type="entry name" value="Split_barrel_FMN-bd"/>
</dbReference>
<dbReference type="STRING" id="1188252.A1QC_04700"/>
<dbReference type="eggNOG" id="COG2808">
    <property type="taxonomic scope" value="Bacteria"/>
</dbReference>
<sequence>MHNIKIHQQNDTEQLKQIIKNYPFATLVMNTKAGLEVDHLPLILNHDNSVDVLQGHIAKANSLWKTFENDQPVTVIFHGPNCYISPNYYPTKKENGRAVPTWNYVVVHVKGTIKAIHDNEWKLSLLECLTAQHETEQSEPWSMNDAPTEYIEKMLPAIVGVEIKIESMLGKWKVSQDKPEVNQQGVIEGLSNSDDTHLLQMAELVKKFSIK</sequence>
<name>A0A1E5E5W8_9VIBR</name>
<proteinExistence type="predicted"/>
<dbReference type="Proteomes" id="UP000094070">
    <property type="component" value="Unassembled WGS sequence"/>
</dbReference>
<protein>
    <submittedName>
        <fullName evidence="1">Transcriptional regulator</fullName>
    </submittedName>
</protein>
<dbReference type="InterPro" id="IPR007396">
    <property type="entry name" value="TR_PAI2-type"/>
</dbReference>
<dbReference type="EMBL" id="AJYK02000012">
    <property type="protein sequence ID" value="OEF29227.1"/>
    <property type="molecule type" value="Genomic_DNA"/>
</dbReference>
<organism evidence="1 2">
    <name type="scientific">Vibrio rumoiensis 1S-45</name>
    <dbReference type="NCBI Taxonomy" id="1188252"/>
    <lineage>
        <taxon>Bacteria</taxon>
        <taxon>Pseudomonadati</taxon>
        <taxon>Pseudomonadota</taxon>
        <taxon>Gammaproteobacteria</taxon>
        <taxon>Vibrionales</taxon>
        <taxon>Vibrionaceae</taxon>
        <taxon>Vibrio</taxon>
    </lineage>
</organism>
<evidence type="ECO:0000313" key="1">
    <source>
        <dbReference type="EMBL" id="OEF29227.1"/>
    </source>
</evidence>